<dbReference type="GO" id="GO:0006281">
    <property type="term" value="P:DNA repair"/>
    <property type="evidence" value="ECO:0007669"/>
    <property type="project" value="UniProtKB-UniRule"/>
</dbReference>
<dbReference type="PROSITE" id="PS50173">
    <property type="entry name" value="UMUC"/>
    <property type="match status" value="1"/>
</dbReference>
<dbReference type="GO" id="GO:0006261">
    <property type="term" value="P:DNA-templated DNA replication"/>
    <property type="evidence" value="ECO:0007669"/>
    <property type="project" value="UniProtKB-UniRule"/>
</dbReference>
<dbReference type="InterPro" id="IPR017961">
    <property type="entry name" value="DNA_pol_Y-fam_little_finger"/>
</dbReference>
<keyword evidence="14 16" id="KW-0234">DNA repair</keyword>
<dbReference type="GO" id="GO:0000287">
    <property type="term" value="F:magnesium ion binding"/>
    <property type="evidence" value="ECO:0007669"/>
    <property type="project" value="UniProtKB-UniRule"/>
</dbReference>
<dbReference type="CDD" id="cd03586">
    <property type="entry name" value="PolY_Pol_IV_kappa"/>
    <property type="match status" value="1"/>
</dbReference>
<dbReference type="GO" id="GO:0042276">
    <property type="term" value="P:error-prone translesion synthesis"/>
    <property type="evidence" value="ECO:0007669"/>
    <property type="project" value="TreeGrafter"/>
</dbReference>
<accession>A0A9D1MQ35</accession>
<feature type="binding site" evidence="16">
    <location>
        <position position="98"/>
    </location>
    <ligand>
        <name>Mg(2+)</name>
        <dbReference type="ChEBI" id="CHEBI:18420"/>
    </ligand>
</feature>
<dbReference type="HAMAP" id="MF_01113">
    <property type="entry name" value="DNApol_IV"/>
    <property type="match status" value="1"/>
</dbReference>
<evidence type="ECO:0000256" key="10">
    <source>
        <dbReference type="ARBA" id="ARBA00022763"/>
    </source>
</evidence>
<dbReference type="EMBL" id="DVNI01000061">
    <property type="protein sequence ID" value="HIU64216.1"/>
    <property type="molecule type" value="Genomic_DNA"/>
</dbReference>
<dbReference type="Gene3D" id="3.30.70.270">
    <property type="match status" value="1"/>
</dbReference>
<evidence type="ECO:0000256" key="2">
    <source>
        <dbReference type="ARBA" id="ARBA00010945"/>
    </source>
</evidence>
<evidence type="ECO:0000256" key="12">
    <source>
        <dbReference type="ARBA" id="ARBA00022932"/>
    </source>
</evidence>
<gene>
    <name evidence="16 18" type="primary">dinB</name>
    <name evidence="18" type="ORF">IAB06_04145</name>
</gene>
<comment type="subcellular location">
    <subcellularLocation>
        <location evidence="1 16">Cytoplasm</location>
    </subcellularLocation>
</comment>
<feature type="binding site" evidence="16">
    <location>
        <position position="4"/>
    </location>
    <ligand>
        <name>Mg(2+)</name>
        <dbReference type="ChEBI" id="CHEBI:18420"/>
    </ligand>
</feature>
<keyword evidence="11 16" id="KW-0460">Magnesium</keyword>
<dbReference type="InterPro" id="IPR043128">
    <property type="entry name" value="Rev_trsase/Diguanyl_cyclase"/>
</dbReference>
<name>A0A9D1MQ35_9FIRM</name>
<dbReference type="InterPro" id="IPR043502">
    <property type="entry name" value="DNA/RNA_pol_sf"/>
</dbReference>
<dbReference type="GO" id="GO:0003684">
    <property type="term" value="F:damaged DNA binding"/>
    <property type="evidence" value="ECO:0007669"/>
    <property type="project" value="InterPro"/>
</dbReference>
<evidence type="ECO:0000256" key="1">
    <source>
        <dbReference type="ARBA" id="ARBA00004496"/>
    </source>
</evidence>
<dbReference type="PANTHER" id="PTHR11076:SF33">
    <property type="entry name" value="DNA POLYMERASE KAPPA"/>
    <property type="match status" value="1"/>
</dbReference>
<evidence type="ECO:0000256" key="8">
    <source>
        <dbReference type="ARBA" id="ARBA00022705"/>
    </source>
</evidence>
<dbReference type="Pfam" id="PF00817">
    <property type="entry name" value="IMS"/>
    <property type="match status" value="1"/>
</dbReference>
<proteinExistence type="inferred from homology"/>
<evidence type="ECO:0000256" key="6">
    <source>
        <dbReference type="ARBA" id="ARBA00022679"/>
    </source>
</evidence>
<evidence type="ECO:0000256" key="15">
    <source>
        <dbReference type="ARBA" id="ARBA00049244"/>
    </source>
</evidence>
<dbReference type="SUPFAM" id="SSF100879">
    <property type="entry name" value="Lesion bypass DNA polymerase (Y-family), little finger domain"/>
    <property type="match status" value="1"/>
</dbReference>
<feature type="domain" description="UmuC" evidence="17">
    <location>
        <begin position="1"/>
        <end position="180"/>
    </location>
</feature>
<evidence type="ECO:0000256" key="14">
    <source>
        <dbReference type="ARBA" id="ARBA00023204"/>
    </source>
</evidence>
<evidence type="ECO:0000256" key="7">
    <source>
        <dbReference type="ARBA" id="ARBA00022695"/>
    </source>
</evidence>
<keyword evidence="13 16" id="KW-0238">DNA-binding</keyword>
<keyword evidence="7 16" id="KW-0548">Nucleotidyltransferase</keyword>
<dbReference type="GO" id="GO:0003887">
    <property type="term" value="F:DNA-directed DNA polymerase activity"/>
    <property type="evidence" value="ECO:0007669"/>
    <property type="project" value="UniProtKB-UniRule"/>
</dbReference>
<feature type="active site" evidence="16">
    <location>
        <position position="99"/>
    </location>
</feature>
<evidence type="ECO:0000313" key="18">
    <source>
        <dbReference type="EMBL" id="HIU64216.1"/>
    </source>
</evidence>
<dbReference type="PANTHER" id="PTHR11076">
    <property type="entry name" value="DNA REPAIR POLYMERASE UMUC / TRANSFERASE FAMILY MEMBER"/>
    <property type="match status" value="1"/>
</dbReference>
<keyword evidence="12 16" id="KW-0239">DNA-directed DNA polymerase</keyword>
<dbReference type="InterPro" id="IPR001126">
    <property type="entry name" value="UmuC"/>
</dbReference>
<dbReference type="FunFam" id="3.30.1490.100:FF:000004">
    <property type="entry name" value="DNA polymerase IV"/>
    <property type="match status" value="1"/>
</dbReference>
<dbReference type="EC" id="2.7.7.7" evidence="16"/>
<dbReference type="AlphaFoldDB" id="A0A9D1MQ35"/>
<dbReference type="NCBIfam" id="NF002677">
    <property type="entry name" value="PRK02406.1"/>
    <property type="match status" value="1"/>
</dbReference>
<reference evidence="18" key="2">
    <citation type="journal article" date="2021" name="PeerJ">
        <title>Extensive microbial diversity within the chicken gut microbiome revealed by metagenomics and culture.</title>
        <authorList>
            <person name="Gilroy R."/>
            <person name="Ravi A."/>
            <person name="Getino M."/>
            <person name="Pursley I."/>
            <person name="Horton D.L."/>
            <person name="Alikhan N.F."/>
            <person name="Baker D."/>
            <person name="Gharbi K."/>
            <person name="Hall N."/>
            <person name="Watson M."/>
            <person name="Adriaenssens E.M."/>
            <person name="Foster-Nyarko E."/>
            <person name="Jarju S."/>
            <person name="Secka A."/>
            <person name="Antonio M."/>
            <person name="Oren A."/>
            <person name="Chaudhuri R.R."/>
            <person name="La Ragione R."/>
            <person name="Hildebrand F."/>
            <person name="Pallen M.J."/>
        </authorList>
    </citation>
    <scope>NUCLEOTIDE SEQUENCE</scope>
    <source>
        <strain evidence="18">CHK160-1198</strain>
    </source>
</reference>
<dbReference type="Pfam" id="PF11799">
    <property type="entry name" value="IMS_C"/>
    <property type="match status" value="1"/>
</dbReference>
<comment type="cofactor">
    <cofactor evidence="16">
        <name>Mg(2+)</name>
        <dbReference type="ChEBI" id="CHEBI:18420"/>
    </cofactor>
    <text evidence="16">Binds 2 magnesium ions per subunit.</text>
</comment>
<comment type="catalytic activity">
    <reaction evidence="15 16">
        <text>DNA(n) + a 2'-deoxyribonucleoside 5'-triphosphate = DNA(n+1) + diphosphate</text>
        <dbReference type="Rhea" id="RHEA:22508"/>
        <dbReference type="Rhea" id="RHEA-COMP:17339"/>
        <dbReference type="Rhea" id="RHEA-COMP:17340"/>
        <dbReference type="ChEBI" id="CHEBI:33019"/>
        <dbReference type="ChEBI" id="CHEBI:61560"/>
        <dbReference type="ChEBI" id="CHEBI:173112"/>
        <dbReference type="EC" id="2.7.7.7"/>
    </reaction>
</comment>
<dbReference type="GO" id="GO:0005829">
    <property type="term" value="C:cytosol"/>
    <property type="evidence" value="ECO:0007669"/>
    <property type="project" value="TreeGrafter"/>
</dbReference>
<dbReference type="Gene3D" id="3.30.1490.100">
    <property type="entry name" value="DNA polymerase, Y-family, little finger domain"/>
    <property type="match status" value="1"/>
</dbReference>
<keyword evidence="10 16" id="KW-0227">DNA damage</keyword>
<evidence type="ECO:0000313" key="19">
    <source>
        <dbReference type="Proteomes" id="UP000824099"/>
    </source>
</evidence>
<feature type="site" description="Substrate discrimination" evidence="16">
    <location>
        <position position="9"/>
    </location>
</feature>
<dbReference type="InterPro" id="IPR050116">
    <property type="entry name" value="DNA_polymerase-Y"/>
</dbReference>
<evidence type="ECO:0000256" key="11">
    <source>
        <dbReference type="ARBA" id="ARBA00022842"/>
    </source>
</evidence>
<keyword evidence="4 16" id="KW-0515">Mutator protein</keyword>
<evidence type="ECO:0000256" key="9">
    <source>
        <dbReference type="ARBA" id="ARBA00022723"/>
    </source>
</evidence>
<dbReference type="Gene3D" id="1.10.150.20">
    <property type="entry name" value="5' to 3' exonuclease, C-terminal subdomain"/>
    <property type="match status" value="1"/>
</dbReference>
<dbReference type="GO" id="GO:0009432">
    <property type="term" value="P:SOS response"/>
    <property type="evidence" value="ECO:0007669"/>
    <property type="project" value="TreeGrafter"/>
</dbReference>
<evidence type="ECO:0000256" key="16">
    <source>
        <dbReference type="HAMAP-Rule" id="MF_01113"/>
    </source>
</evidence>
<dbReference type="SUPFAM" id="SSF56672">
    <property type="entry name" value="DNA/RNA polymerases"/>
    <property type="match status" value="1"/>
</dbReference>
<dbReference type="NCBIfam" id="NF010731">
    <property type="entry name" value="PRK14133.1"/>
    <property type="match status" value="1"/>
</dbReference>
<evidence type="ECO:0000256" key="4">
    <source>
        <dbReference type="ARBA" id="ARBA00022457"/>
    </source>
</evidence>
<evidence type="ECO:0000259" key="17">
    <source>
        <dbReference type="PROSITE" id="PS50173"/>
    </source>
</evidence>
<organism evidence="18 19">
    <name type="scientific">Candidatus Avacidaminococcus intestinavium</name>
    <dbReference type="NCBI Taxonomy" id="2840684"/>
    <lineage>
        <taxon>Bacteria</taxon>
        <taxon>Bacillati</taxon>
        <taxon>Bacillota</taxon>
        <taxon>Negativicutes</taxon>
        <taxon>Acidaminococcales</taxon>
        <taxon>Acidaminococcaceae</taxon>
        <taxon>Acidaminococcaceae incertae sedis</taxon>
        <taxon>Candidatus Avacidaminococcus</taxon>
    </lineage>
</organism>
<keyword evidence="6 16" id="KW-0808">Transferase</keyword>
<comment type="function">
    <text evidence="16">Poorly processive, error-prone DNA polymerase involved in untargeted mutagenesis. Copies undamaged DNA at stalled replication forks, which arise in vivo from mismatched or misaligned primer ends. These misaligned primers can be extended by PolIV. Exhibits no 3'-5' exonuclease (proofreading) activity. May be involved in translesional synthesis, in conjunction with the beta clamp from PolIII.</text>
</comment>
<evidence type="ECO:0000256" key="13">
    <source>
        <dbReference type="ARBA" id="ARBA00023125"/>
    </source>
</evidence>
<evidence type="ECO:0000256" key="5">
    <source>
        <dbReference type="ARBA" id="ARBA00022490"/>
    </source>
</evidence>
<comment type="subunit">
    <text evidence="3 16">Monomer.</text>
</comment>
<reference evidence="18" key="1">
    <citation type="submission" date="2020-10" db="EMBL/GenBank/DDBJ databases">
        <authorList>
            <person name="Gilroy R."/>
        </authorList>
    </citation>
    <scope>NUCLEOTIDE SEQUENCE</scope>
    <source>
        <strain evidence="18">CHK160-1198</strain>
    </source>
</reference>
<protein>
    <recommendedName>
        <fullName evidence="16">DNA polymerase IV</fullName>
        <shortName evidence="16">Pol IV</shortName>
        <ecNumber evidence="16">2.7.7.7</ecNumber>
    </recommendedName>
</protein>
<comment type="similarity">
    <text evidence="2 16">Belongs to the DNA polymerase type-Y family.</text>
</comment>
<dbReference type="Gene3D" id="3.40.1170.60">
    <property type="match status" value="1"/>
</dbReference>
<keyword evidence="5 16" id="KW-0963">Cytoplasm</keyword>
<dbReference type="InterPro" id="IPR036775">
    <property type="entry name" value="DNA_pol_Y-fam_lit_finger_sf"/>
</dbReference>
<dbReference type="FunFam" id="3.40.1170.60:FF:000001">
    <property type="entry name" value="DNA polymerase IV"/>
    <property type="match status" value="1"/>
</dbReference>
<dbReference type="InterPro" id="IPR022880">
    <property type="entry name" value="DNApol_IV"/>
</dbReference>
<keyword evidence="9 16" id="KW-0479">Metal-binding</keyword>
<sequence>MHVDMDAFFASVEQLDNIEYRGKPVIVGGQSVRGVVSTCSYEARKYGVRSAMSMVEAHKRCPEAIFVEGRMARYAEISRCVIKIFKEFSPCVEQLSIDEAFLDISGLEKVHGSVEEMGKKIKEQIKTITGLNASVGIAPNKFLAKLASDLRKPNGLVIIKKDEAERLLAPLPVRKIFGIGKQAETKLLKWQIRTIGELAKADSNILRSVFGKNAESVRLLAKGIDERPIECDYDRKSIGKESTYLEDLRYAEERHEALIKLCEQVGWRLRKQGLESHTVTLKVKFASFRVLTRSLTVERPVCFDEEIMAIVSTLATEIKWAEPVRLLGVSLSKLTLALEVPLFCAEEEEAMRKRNSAVDLLKNKFGENIIKRGHT</sequence>
<keyword evidence="8 16" id="KW-0235">DNA replication</keyword>
<evidence type="ECO:0000256" key="3">
    <source>
        <dbReference type="ARBA" id="ARBA00011245"/>
    </source>
</evidence>
<dbReference type="Proteomes" id="UP000824099">
    <property type="component" value="Unassembled WGS sequence"/>
</dbReference>
<comment type="caution">
    <text evidence="18">The sequence shown here is derived from an EMBL/GenBank/DDBJ whole genome shotgun (WGS) entry which is preliminary data.</text>
</comment>